<dbReference type="NCBIfam" id="TIGR02158">
    <property type="entry name" value="PA_CoA_Oxy3"/>
    <property type="match status" value="1"/>
</dbReference>
<dbReference type="InterPro" id="IPR011882">
    <property type="entry name" value="PaaC"/>
</dbReference>
<dbReference type="InterPro" id="IPR012347">
    <property type="entry name" value="Ferritin-like"/>
</dbReference>
<dbReference type="PANTHER" id="PTHR30458:SF0">
    <property type="entry name" value="1,2-PHENYLACETYL-COA EPOXIDASE, SUBUNIT C"/>
    <property type="match status" value="1"/>
</dbReference>
<proteinExistence type="predicted"/>
<dbReference type="Proteomes" id="UP001500897">
    <property type="component" value="Unassembled WGS sequence"/>
</dbReference>
<dbReference type="InterPro" id="IPR007814">
    <property type="entry name" value="PaaA_PaaC"/>
</dbReference>
<evidence type="ECO:0000313" key="2">
    <source>
        <dbReference type="Proteomes" id="UP001500897"/>
    </source>
</evidence>
<dbReference type="EMBL" id="BAAANS010000054">
    <property type="protein sequence ID" value="GAA2116259.1"/>
    <property type="molecule type" value="Genomic_DNA"/>
</dbReference>
<reference evidence="1 2" key="1">
    <citation type="journal article" date="2019" name="Int. J. Syst. Evol. Microbiol.">
        <title>The Global Catalogue of Microorganisms (GCM) 10K type strain sequencing project: providing services to taxonomists for standard genome sequencing and annotation.</title>
        <authorList>
            <consortium name="The Broad Institute Genomics Platform"/>
            <consortium name="The Broad Institute Genome Sequencing Center for Infectious Disease"/>
            <person name="Wu L."/>
            <person name="Ma J."/>
        </authorList>
    </citation>
    <scope>NUCLEOTIDE SEQUENCE [LARGE SCALE GENOMIC DNA]</scope>
    <source>
        <strain evidence="1 2">JCM 14559</strain>
    </source>
</reference>
<evidence type="ECO:0000313" key="1">
    <source>
        <dbReference type="EMBL" id="GAA2116259.1"/>
    </source>
</evidence>
<dbReference type="Pfam" id="PF05138">
    <property type="entry name" value="PaaA_PaaC"/>
    <property type="match status" value="1"/>
</dbReference>
<gene>
    <name evidence="1" type="primary">paaC_2</name>
    <name evidence="1" type="ORF">GCM10009759_61710</name>
</gene>
<dbReference type="RefSeq" id="WP_344556902.1">
    <property type="nucleotide sequence ID" value="NZ_BAAANS010000054.1"/>
</dbReference>
<dbReference type="SUPFAM" id="SSF47240">
    <property type="entry name" value="Ferritin-like"/>
    <property type="match status" value="1"/>
</dbReference>
<comment type="caution">
    <text evidence="1">The sequence shown here is derived from an EMBL/GenBank/DDBJ whole genome shotgun (WGS) entry which is preliminary data.</text>
</comment>
<name>A0ABN2XRW4_9ACTN</name>
<sequence>MTDHRYPLRLGDDALIAAQRLSWWCTRAPQLEEDVALANVALDLLGQARALLAHAGDLEGAGRTEDDLAFLRGDREFGNAQLVELPEADFAHAVAKLLFFGTYQELLHTALASCADPVLAALGGKFAKESAYHVDHATQWTLRLGDGTSESRRRMQDAVDALWPYTHELFAEDPLWTAAAADGTGVDPAALLPDWTRYVTAVLARATLVRPEGDWRPGGGRRGLHTEAFGPLLAEMQALHRAHPGARW</sequence>
<organism evidence="1 2">
    <name type="scientific">Kitasatospora saccharophila</name>
    <dbReference type="NCBI Taxonomy" id="407973"/>
    <lineage>
        <taxon>Bacteria</taxon>
        <taxon>Bacillati</taxon>
        <taxon>Actinomycetota</taxon>
        <taxon>Actinomycetes</taxon>
        <taxon>Kitasatosporales</taxon>
        <taxon>Streptomycetaceae</taxon>
        <taxon>Kitasatospora</taxon>
    </lineage>
</organism>
<keyword evidence="2" id="KW-1185">Reference proteome</keyword>
<protein>
    <submittedName>
        <fullName evidence="1">Phenylacetate-CoA oxygenase subunit PaaC</fullName>
    </submittedName>
</protein>
<accession>A0ABN2XRW4</accession>
<dbReference type="InterPro" id="IPR009078">
    <property type="entry name" value="Ferritin-like_SF"/>
</dbReference>
<dbReference type="PANTHER" id="PTHR30458">
    <property type="entry name" value="PHENYLACETIC ACID DEGRADATION PROTEIN PAA"/>
    <property type="match status" value="1"/>
</dbReference>
<dbReference type="Gene3D" id="1.20.1260.10">
    <property type="match status" value="1"/>
</dbReference>
<dbReference type="PIRSF" id="PIRSF037834">
    <property type="entry name" value="PA_CoA_Oase3"/>
    <property type="match status" value="1"/>
</dbReference>
<dbReference type="InterPro" id="IPR052703">
    <property type="entry name" value="Aromatic_CoA_ox/epox"/>
</dbReference>